<protein>
    <submittedName>
        <fullName evidence="2">Uncharacterized protein</fullName>
    </submittedName>
</protein>
<accession>A0ABR1WYT2</accession>
<sequence>MIFVFVFVFLMFLLYKPVAPSLLDPDPLAVETLIHCSTPNPGEQAAVGPSVSSRLGAGLCGCVVLGLQADVLGPGAEATYPVTDVPPDALLLGPGQLEEVVEAADQLSGDAGWEYGDDVLLDGDDGGGDAGCSRPAGEETVEDVVEPLVPEEVGAAARRAAGQLLLLVVVASLLLGDFSHGGLHGVRHGV</sequence>
<evidence type="ECO:0000256" key="1">
    <source>
        <dbReference type="SAM" id="SignalP"/>
    </source>
</evidence>
<evidence type="ECO:0000313" key="3">
    <source>
        <dbReference type="Proteomes" id="UP001433268"/>
    </source>
</evidence>
<dbReference type="RefSeq" id="XP_066671196.1">
    <property type="nucleotide sequence ID" value="XM_066807578.1"/>
</dbReference>
<keyword evidence="3" id="KW-1185">Reference proteome</keyword>
<keyword evidence="1" id="KW-0732">Signal</keyword>
<feature type="signal peptide" evidence="1">
    <location>
        <begin position="1"/>
        <end position="20"/>
    </location>
</feature>
<comment type="caution">
    <text evidence="2">The sequence shown here is derived from an EMBL/GenBank/DDBJ whole genome shotgun (WGS) entry which is preliminary data.</text>
</comment>
<feature type="chain" id="PRO_5046576634" evidence="1">
    <location>
        <begin position="21"/>
        <end position="190"/>
    </location>
</feature>
<gene>
    <name evidence="2" type="ORF">PG997_003263</name>
</gene>
<evidence type="ECO:0000313" key="2">
    <source>
        <dbReference type="EMBL" id="KAK8088302.1"/>
    </source>
</evidence>
<dbReference type="Proteomes" id="UP001433268">
    <property type="component" value="Unassembled WGS sequence"/>
</dbReference>
<reference evidence="2 3" key="1">
    <citation type="submission" date="2023-01" db="EMBL/GenBank/DDBJ databases">
        <title>Analysis of 21 Apiospora genomes using comparative genomics revels a genus with tremendous synthesis potential of carbohydrate active enzymes and secondary metabolites.</title>
        <authorList>
            <person name="Sorensen T."/>
        </authorList>
    </citation>
    <scope>NUCLEOTIDE SEQUENCE [LARGE SCALE GENOMIC DNA]</scope>
    <source>
        <strain evidence="2 3">CBS 114990</strain>
    </source>
</reference>
<dbReference type="GeneID" id="92040638"/>
<organism evidence="2 3">
    <name type="scientific">Apiospora hydei</name>
    <dbReference type="NCBI Taxonomy" id="1337664"/>
    <lineage>
        <taxon>Eukaryota</taxon>
        <taxon>Fungi</taxon>
        <taxon>Dikarya</taxon>
        <taxon>Ascomycota</taxon>
        <taxon>Pezizomycotina</taxon>
        <taxon>Sordariomycetes</taxon>
        <taxon>Xylariomycetidae</taxon>
        <taxon>Amphisphaeriales</taxon>
        <taxon>Apiosporaceae</taxon>
        <taxon>Apiospora</taxon>
    </lineage>
</organism>
<proteinExistence type="predicted"/>
<dbReference type="EMBL" id="JAQQWN010000004">
    <property type="protein sequence ID" value="KAK8088302.1"/>
    <property type="molecule type" value="Genomic_DNA"/>
</dbReference>
<name>A0ABR1WYT2_9PEZI</name>